<dbReference type="InterPro" id="IPR019497">
    <property type="entry name" value="Sorting_nexin_WASP-bd-dom"/>
</dbReference>
<dbReference type="GO" id="GO:0035091">
    <property type="term" value="F:phosphatidylinositol binding"/>
    <property type="evidence" value="ECO:0007669"/>
    <property type="project" value="InterPro"/>
</dbReference>
<dbReference type="GO" id="GO:0005886">
    <property type="term" value="C:plasma membrane"/>
    <property type="evidence" value="ECO:0007669"/>
    <property type="project" value="TreeGrafter"/>
</dbReference>
<feature type="domain" description="SH3" evidence="8">
    <location>
        <begin position="1"/>
        <end position="61"/>
    </location>
</feature>
<dbReference type="Pfam" id="PF14604">
    <property type="entry name" value="SH3_9"/>
    <property type="match status" value="1"/>
</dbReference>
<evidence type="ECO:0000256" key="3">
    <source>
        <dbReference type="ARBA" id="ARBA00022443"/>
    </source>
</evidence>
<accession>A0AAV7JTA7</accession>
<protein>
    <submittedName>
        <fullName evidence="10">Sorting nexin-33-like</fullName>
    </submittedName>
</protein>
<dbReference type="Pfam" id="PF00787">
    <property type="entry name" value="PX"/>
    <property type="match status" value="1"/>
</dbReference>
<keyword evidence="3 6" id="KW-0728">SH3 domain</keyword>
<dbReference type="InterPro" id="IPR001683">
    <property type="entry name" value="PX_dom"/>
</dbReference>
<gene>
    <name evidence="10" type="ORF">LOD99_4886</name>
</gene>
<dbReference type="Proteomes" id="UP001165289">
    <property type="component" value="Unassembled WGS sequence"/>
</dbReference>
<dbReference type="SMART" id="SM00326">
    <property type="entry name" value="SH3"/>
    <property type="match status" value="1"/>
</dbReference>
<dbReference type="AlphaFoldDB" id="A0AAV7JTA7"/>
<evidence type="ECO:0000259" key="9">
    <source>
        <dbReference type="PROSITE" id="PS50195"/>
    </source>
</evidence>
<dbReference type="InterPro" id="IPR036028">
    <property type="entry name" value="SH3-like_dom_sf"/>
</dbReference>
<evidence type="ECO:0000313" key="10">
    <source>
        <dbReference type="EMBL" id="KAI6651635.1"/>
    </source>
</evidence>
<dbReference type="GO" id="GO:0030659">
    <property type="term" value="C:cytoplasmic vesicle membrane"/>
    <property type="evidence" value="ECO:0007669"/>
    <property type="project" value="UniProtKB-SubCell"/>
</dbReference>
<dbReference type="PROSITE" id="PS50195">
    <property type="entry name" value="PX"/>
    <property type="match status" value="1"/>
</dbReference>
<dbReference type="InterPro" id="IPR001452">
    <property type="entry name" value="SH3_domain"/>
</dbReference>
<name>A0AAV7JTA7_9METZ</name>
<feature type="region of interest" description="Disordered" evidence="7">
    <location>
        <begin position="66"/>
        <end position="142"/>
    </location>
</feature>
<dbReference type="CDD" id="cd06862">
    <property type="entry name" value="PX_SNX9_18_like"/>
    <property type="match status" value="1"/>
</dbReference>
<reference evidence="10 11" key="1">
    <citation type="journal article" date="2023" name="BMC Biol.">
        <title>The compact genome of the sponge Oopsacas minuta (Hexactinellida) is lacking key metazoan core genes.</title>
        <authorList>
            <person name="Santini S."/>
            <person name="Schenkelaars Q."/>
            <person name="Jourda C."/>
            <person name="Duchesne M."/>
            <person name="Belahbib H."/>
            <person name="Rocher C."/>
            <person name="Selva M."/>
            <person name="Riesgo A."/>
            <person name="Vervoort M."/>
            <person name="Leys S.P."/>
            <person name="Kodjabachian L."/>
            <person name="Le Bivic A."/>
            <person name="Borchiellini C."/>
            <person name="Claverie J.M."/>
            <person name="Renard E."/>
        </authorList>
    </citation>
    <scope>NUCLEOTIDE SEQUENCE [LARGE SCALE GENOMIC DNA]</scope>
    <source>
        <strain evidence="10">SPO-2</strain>
    </source>
</reference>
<feature type="compositionally biased region" description="Polar residues" evidence="7">
    <location>
        <begin position="99"/>
        <end position="116"/>
    </location>
</feature>
<comment type="similarity">
    <text evidence="2">Belongs to the sorting nexin family.</text>
</comment>
<evidence type="ECO:0000259" key="8">
    <source>
        <dbReference type="PROSITE" id="PS50002"/>
    </source>
</evidence>
<evidence type="ECO:0000256" key="5">
    <source>
        <dbReference type="ARBA" id="ARBA00023329"/>
    </source>
</evidence>
<dbReference type="InterPro" id="IPR027267">
    <property type="entry name" value="AH/BAR_dom_sf"/>
</dbReference>
<evidence type="ECO:0000256" key="6">
    <source>
        <dbReference type="PROSITE-ProRule" id="PRU00192"/>
    </source>
</evidence>
<dbReference type="PROSITE" id="PS50002">
    <property type="entry name" value="SH3"/>
    <property type="match status" value="1"/>
</dbReference>
<proteinExistence type="inferred from homology"/>
<dbReference type="Pfam" id="PF10456">
    <property type="entry name" value="BAR_3_WASP_bdg"/>
    <property type="match status" value="1"/>
</dbReference>
<comment type="caution">
    <text evidence="10">The sequence shown here is derived from an EMBL/GenBank/DDBJ whole genome shotgun (WGS) entry which is preliminary data.</text>
</comment>
<dbReference type="InterPro" id="IPR036871">
    <property type="entry name" value="PX_dom_sf"/>
</dbReference>
<dbReference type="SMART" id="SM00312">
    <property type="entry name" value="PX"/>
    <property type="match status" value="1"/>
</dbReference>
<dbReference type="GO" id="GO:0097320">
    <property type="term" value="P:plasma membrane tubulation"/>
    <property type="evidence" value="ECO:0007669"/>
    <property type="project" value="TreeGrafter"/>
</dbReference>
<keyword evidence="11" id="KW-1185">Reference proteome</keyword>
<dbReference type="Gene3D" id="2.30.30.40">
    <property type="entry name" value="SH3 Domains"/>
    <property type="match status" value="1"/>
</dbReference>
<keyword evidence="5" id="KW-0968">Cytoplasmic vesicle</keyword>
<evidence type="ECO:0000256" key="1">
    <source>
        <dbReference type="ARBA" id="ARBA00004156"/>
    </source>
</evidence>
<dbReference type="GO" id="GO:0016197">
    <property type="term" value="P:endosomal transport"/>
    <property type="evidence" value="ECO:0007669"/>
    <property type="project" value="TreeGrafter"/>
</dbReference>
<comment type="subcellular location">
    <subcellularLocation>
        <location evidence="1">Cytoplasmic vesicle membrane</location>
    </subcellularLocation>
</comment>
<dbReference type="EMBL" id="JAKMXF010000302">
    <property type="protein sequence ID" value="KAI6651635.1"/>
    <property type="molecule type" value="Genomic_DNA"/>
</dbReference>
<dbReference type="Gene3D" id="3.30.1520.10">
    <property type="entry name" value="Phox-like domain"/>
    <property type="match status" value="1"/>
</dbReference>
<sequence>MSKGRVLYDFEGEENGGELRVNAGEEVKIIQHDVGDGWMEAELVNGIRGIVPISYIQMLETPSSVVFNSPPPPTAPPFATKQTQNNDPEWDDEWDDNPQFQGQQRNQSYDNGQGTPSYLDPNPAAGKDVSFEGSHSTELQKSKSLKKSYNRFSSFVRTGGEAYILGTTTTSKFAKSSKLFRIKQSKYGPAWEESLIPFTVSVTDPEKKSKFHGMKTFIAYAVTPSNTNLSVIRRYKHYDWLHERLIEKFTCLSIPPLPDKQLTGRFNDDFVEKRRDQLEVWTNRIARHPVLGTSDVFSHFMSVSEEDTINWKNGKRAAEKDEFVGPLFFLSIDHNIETMELMQADYEVECFGKFATNIEEDLQHLRDRLEDRKRKFEGPFRREFQKFAGNIQAVAKTFQKVDQPFSEPLTRALDHTAITLFDIGEDHVSQPPKDLVPFSENIKEYLSILSAFPDLVHIHKGAVAKVRESEKLKDESKIGASDVLDVTNRTITVSAALQSEILHFQRQRTIDFQGMMKEYLKQQIMFYQNIANKLQSTLDMYEFDEDTISPLSANV</sequence>
<dbReference type="Gene3D" id="1.20.1270.60">
    <property type="entry name" value="Arfaptin homology (AH) domain/BAR domain"/>
    <property type="match status" value="1"/>
</dbReference>
<evidence type="ECO:0000256" key="4">
    <source>
        <dbReference type="ARBA" id="ARBA00023136"/>
    </source>
</evidence>
<evidence type="ECO:0000256" key="2">
    <source>
        <dbReference type="ARBA" id="ARBA00010883"/>
    </source>
</evidence>
<evidence type="ECO:0000313" key="11">
    <source>
        <dbReference type="Proteomes" id="UP001165289"/>
    </source>
</evidence>
<organism evidence="10 11">
    <name type="scientific">Oopsacas minuta</name>
    <dbReference type="NCBI Taxonomy" id="111878"/>
    <lineage>
        <taxon>Eukaryota</taxon>
        <taxon>Metazoa</taxon>
        <taxon>Porifera</taxon>
        <taxon>Hexactinellida</taxon>
        <taxon>Hexasterophora</taxon>
        <taxon>Lyssacinosida</taxon>
        <taxon>Leucopsacidae</taxon>
        <taxon>Oopsacas</taxon>
    </lineage>
</organism>
<dbReference type="GO" id="GO:0006897">
    <property type="term" value="P:endocytosis"/>
    <property type="evidence" value="ECO:0007669"/>
    <property type="project" value="TreeGrafter"/>
</dbReference>
<evidence type="ECO:0000256" key="7">
    <source>
        <dbReference type="SAM" id="MobiDB-lite"/>
    </source>
</evidence>
<dbReference type="PANTHER" id="PTHR45827">
    <property type="entry name" value="SORTING NEXIN"/>
    <property type="match status" value="1"/>
</dbReference>
<dbReference type="SUPFAM" id="SSF64268">
    <property type="entry name" value="PX domain"/>
    <property type="match status" value="1"/>
</dbReference>
<feature type="domain" description="PX" evidence="9">
    <location>
        <begin position="198"/>
        <end position="307"/>
    </location>
</feature>
<dbReference type="PANTHER" id="PTHR45827:SF1">
    <property type="entry name" value="SORTING NEXIN"/>
    <property type="match status" value="1"/>
</dbReference>
<dbReference type="SUPFAM" id="SSF50044">
    <property type="entry name" value="SH3-domain"/>
    <property type="match status" value="1"/>
</dbReference>
<keyword evidence="4" id="KW-0472">Membrane</keyword>
<dbReference type="FunFam" id="3.30.1520.10:FF:000004">
    <property type="entry name" value="Sorting nexin"/>
    <property type="match status" value="1"/>
</dbReference>